<proteinExistence type="predicted"/>
<gene>
    <name evidence="1" type="ORF">SEVIR_5G148450v2</name>
</gene>
<evidence type="ECO:0000313" key="1">
    <source>
        <dbReference type="EMBL" id="TKW14147.1"/>
    </source>
</evidence>
<protein>
    <recommendedName>
        <fullName evidence="3">Serine-threonine/tyrosine-protein kinase catalytic domain-containing protein</fullName>
    </recommendedName>
</protein>
<accession>A0A4U6USX8</accession>
<dbReference type="Proteomes" id="UP000298652">
    <property type="component" value="Chromosome 5"/>
</dbReference>
<organism evidence="1 2">
    <name type="scientific">Setaria viridis</name>
    <name type="common">Green bristlegrass</name>
    <name type="synonym">Setaria italica subsp. viridis</name>
    <dbReference type="NCBI Taxonomy" id="4556"/>
    <lineage>
        <taxon>Eukaryota</taxon>
        <taxon>Viridiplantae</taxon>
        <taxon>Streptophyta</taxon>
        <taxon>Embryophyta</taxon>
        <taxon>Tracheophyta</taxon>
        <taxon>Spermatophyta</taxon>
        <taxon>Magnoliopsida</taxon>
        <taxon>Liliopsida</taxon>
        <taxon>Poales</taxon>
        <taxon>Poaceae</taxon>
        <taxon>PACMAD clade</taxon>
        <taxon>Panicoideae</taxon>
        <taxon>Panicodae</taxon>
        <taxon>Paniceae</taxon>
        <taxon>Cenchrinae</taxon>
        <taxon>Setaria</taxon>
    </lineage>
</organism>
<evidence type="ECO:0000313" key="2">
    <source>
        <dbReference type="Proteomes" id="UP000298652"/>
    </source>
</evidence>
<dbReference type="Gramene" id="TKW14147">
    <property type="protein sequence ID" value="TKW14147"/>
    <property type="gene ID" value="SEVIR_5G148450v2"/>
</dbReference>
<dbReference type="EMBL" id="CM016556">
    <property type="protein sequence ID" value="TKW14147.1"/>
    <property type="molecule type" value="Genomic_DNA"/>
</dbReference>
<name>A0A4U6USX8_SETVI</name>
<dbReference type="Gene3D" id="3.30.200.20">
    <property type="entry name" value="Phosphorylase Kinase, domain 1"/>
    <property type="match status" value="1"/>
</dbReference>
<evidence type="ECO:0008006" key="3">
    <source>
        <dbReference type="Google" id="ProtNLM"/>
    </source>
</evidence>
<reference evidence="1" key="1">
    <citation type="submission" date="2019-03" db="EMBL/GenBank/DDBJ databases">
        <title>WGS assembly of Setaria viridis.</title>
        <authorList>
            <person name="Huang P."/>
            <person name="Jenkins J."/>
            <person name="Grimwood J."/>
            <person name="Barry K."/>
            <person name="Healey A."/>
            <person name="Mamidi S."/>
            <person name="Sreedasyam A."/>
            <person name="Shu S."/>
            <person name="Feldman M."/>
            <person name="Wu J."/>
            <person name="Yu Y."/>
            <person name="Chen C."/>
            <person name="Johnson J."/>
            <person name="Rokhsar D."/>
            <person name="Baxter I."/>
            <person name="Schmutz J."/>
            <person name="Brutnell T."/>
            <person name="Kellogg E."/>
        </authorList>
    </citation>
    <scope>NUCLEOTIDE SEQUENCE [LARGE SCALE GENOMIC DNA]</scope>
</reference>
<sequence>MLQIELLSRLNHCHVVTLLGYCLEVQGRQLERLLVIQSVT</sequence>
<keyword evidence="2" id="KW-1185">Reference proteome</keyword>
<dbReference type="AlphaFoldDB" id="A0A4U6USX8"/>